<dbReference type="PANTHER" id="PTHR10335:SF17">
    <property type="entry name" value="FIBRILLARIN"/>
    <property type="match status" value="1"/>
</dbReference>
<dbReference type="NCBIfam" id="NF003276">
    <property type="entry name" value="PRK04266.1-2"/>
    <property type="match status" value="1"/>
</dbReference>
<protein>
    <recommendedName>
        <fullName evidence="2">rRNA 2'-O-methyltransferase fibrillarin</fullName>
    </recommendedName>
    <alternativeName>
        <fullName evidence="7">Histone-glutamine methyltransferase</fullName>
    </alternativeName>
</protein>
<gene>
    <name evidence="9" type="ORF">AWZ03_004493</name>
</gene>
<dbReference type="OMA" id="CEFRVWS"/>
<dbReference type="GO" id="GO:0003723">
    <property type="term" value="F:RNA binding"/>
    <property type="evidence" value="ECO:0007669"/>
    <property type="project" value="UniProtKB-KW"/>
</dbReference>
<dbReference type="GO" id="GO:0032040">
    <property type="term" value="C:small-subunit processome"/>
    <property type="evidence" value="ECO:0007669"/>
    <property type="project" value="TreeGrafter"/>
</dbReference>
<dbReference type="OrthoDB" id="7863475at2759"/>
<dbReference type="Gene3D" id="3.40.50.150">
    <property type="entry name" value="Vaccinia Virus protein VP39"/>
    <property type="match status" value="1"/>
</dbReference>
<dbReference type="GO" id="GO:0000494">
    <property type="term" value="P:box C/D sno(s)RNA 3'-end processing"/>
    <property type="evidence" value="ECO:0007669"/>
    <property type="project" value="TreeGrafter"/>
</dbReference>
<keyword evidence="5" id="KW-0808">Transferase</keyword>
<evidence type="ECO:0000256" key="3">
    <source>
        <dbReference type="ARBA" id="ARBA00022552"/>
    </source>
</evidence>
<keyword evidence="10" id="KW-1185">Reference proteome</keyword>
<reference evidence="9 10" key="1">
    <citation type="journal article" date="2019" name="J. Hered.">
        <title>An Improved Genome Assembly for Drosophila navojoa, the Basal Species in the mojavensis Cluster.</title>
        <authorList>
            <person name="Vanderlinde T."/>
            <person name="Dupim E.G."/>
            <person name="Nazario-Yepiz N.O."/>
            <person name="Carvalho A.B."/>
        </authorList>
    </citation>
    <scope>NUCLEOTIDE SEQUENCE [LARGE SCALE GENOMIC DNA]</scope>
    <source>
        <strain evidence="9">Navoj_Jal97</strain>
        <tissue evidence="9">Whole organism</tissue>
    </source>
</reference>
<keyword evidence="6" id="KW-0694">RNA-binding</keyword>
<proteinExistence type="inferred from homology"/>
<evidence type="ECO:0000256" key="1">
    <source>
        <dbReference type="ARBA" id="ARBA00010632"/>
    </source>
</evidence>
<dbReference type="GO" id="GO:0015030">
    <property type="term" value="C:Cajal body"/>
    <property type="evidence" value="ECO:0007669"/>
    <property type="project" value="TreeGrafter"/>
</dbReference>
<dbReference type="Proteomes" id="UP000295192">
    <property type="component" value="Unassembled WGS sequence"/>
</dbReference>
<sequence length="292" mass="32377">MSKLLLTKYKWRRRGNTKSRGWSKLVDFVEVDCNEVSDSDSEHSNNSLASISPKSDLSIERLQFSGAFVSRGKGDSLQLMTRCSEFMEDDFGEETLTADYNGECCRFRIWSPYKSKLAAALLKDLAHVQIFEGSKVMYLGAATGCSVSHLADIVGAGGVVYAVETSPWANSELLALAKRRPNVVAITEDATMPYKYHRVISESVDFLFCDALHHEQLRILMLHARHFLRPGGRFALMLTGTPQDSAGLGAVQRLHAEQLDALDQISLQPYVHGQFLLAGVYNLTIPETLADA</sequence>
<dbReference type="PRINTS" id="PR00052">
    <property type="entry name" value="FIBRILLARIN"/>
</dbReference>
<evidence type="ECO:0000256" key="4">
    <source>
        <dbReference type="ARBA" id="ARBA00022603"/>
    </source>
</evidence>
<name>A0A484BJT5_DRONA</name>
<evidence type="ECO:0000256" key="5">
    <source>
        <dbReference type="ARBA" id="ARBA00022679"/>
    </source>
</evidence>
<dbReference type="GO" id="GO:0031428">
    <property type="term" value="C:box C/D methylation guide snoRNP complex"/>
    <property type="evidence" value="ECO:0007669"/>
    <property type="project" value="TreeGrafter"/>
</dbReference>
<evidence type="ECO:0000256" key="6">
    <source>
        <dbReference type="ARBA" id="ARBA00022884"/>
    </source>
</evidence>
<dbReference type="EMBL" id="LSRL02000027">
    <property type="protein sequence ID" value="TDG49008.1"/>
    <property type="molecule type" value="Genomic_DNA"/>
</dbReference>
<keyword evidence="3" id="KW-0698">rRNA processing</keyword>
<evidence type="ECO:0000256" key="2">
    <source>
        <dbReference type="ARBA" id="ARBA00015190"/>
    </source>
</evidence>
<evidence type="ECO:0000313" key="10">
    <source>
        <dbReference type="Proteomes" id="UP000295192"/>
    </source>
</evidence>
<comment type="similarity">
    <text evidence="1">Belongs to the methyltransferase superfamily. Fibrillarin family.</text>
</comment>
<dbReference type="PANTHER" id="PTHR10335">
    <property type="entry name" value="RRNA 2-O-METHYLTRANSFERASE FIBRILLARIN"/>
    <property type="match status" value="1"/>
</dbReference>
<evidence type="ECO:0000256" key="8">
    <source>
        <dbReference type="ARBA" id="ARBA00047568"/>
    </source>
</evidence>
<dbReference type="SUPFAM" id="SSF53335">
    <property type="entry name" value="S-adenosyl-L-methionine-dependent methyltransferases"/>
    <property type="match status" value="1"/>
</dbReference>
<dbReference type="InterPro" id="IPR029063">
    <property type="entry name" value="SAM-dependent_MTases_sf"/>
</dbReference>
<dbReference type="STRING" id="7232.A0A484BJT5"/>
<dbReference type="AlphaFoldDB" id="A0A484BJT5"/>
<dbReference type="InterPro" id="IPR000692">
    <property type="entry name" value="Fibrillarin"/>
</dbReference>
<comment type="caution">
    <text evidence="9">The sequence shown here is derived from an EMBL/GenBank/DDBJ whole genome shotgun (WGS) entry which is preliminary data.</text>
</comment>
<evidence type="ECO:0000256" key="7">
    <source>
        <dbReference type="ARBA" id="ARBA00032245"/>
    </source>
</evidence>
<dbReference type="GO" id="GO:1990259">
    <property type="term" value="F:histone H2AQ104 methyltransferase activity"/>
    <property type="evidence" value="ECO:0007669"/>
    <property type="project" value="TreeGrafter"/>
</dbReference>
<comment type="catalytic activity">
    <reaction evidence="8">
        <text>L-glutaminyl-[histone H2A] + S-adenosyl-L-methionine = N(5)-methyl-L-glutaminyl-[histone H2A] + S-adenosyl-L-homocysteine + H(+)</text>
        <dbReference type="Rhea" id="RHEA:50904"/>
        <dbReference type="Rhea" id="RHEA-COMP:12837"/>
        <dbReference type="Rhea" id="RHEA-COMP:12839"/>
        <dbReference type="ChEBI" id="CHEBI:15378"/>
        <dbReference type="ChEBI" id="CHEBI:30011"/>
        <dbReference type="ChEBI" id="CHEBI:57856"/>
        <dbReference type="ChEBI" id="CHEBI:59789"/>
        <dbReference type="ChEBI" id="CHEBI:61891"/>
    </reaction>
</comment>
<evidence type="ECO:0000313" key="9">
    <source>
        <dbReference type="EMBL" id="TDG49008.1"/>
    </source>
</evidence>
<keyword evidence="4" id="KW-0489">Methyltransferase</keyword>
<dbReference type="SMART" id="SM01206">
    <property type="entry name" value="Fibrillarin"/>
    <property type="match status" value="1"/>
</dbReference>
<dbReference type="GO" id="GO:0008649">
    <property type="term" value="F:rRNA methyltransferase activity"/>
    <property type="evidence" value="ECO:0007669"/>
    <property type="project" value="TreeGrafter"/>
</dbReference>
<organism evidence="9 10">
    <name type="scientific">Drosophila navojoa</name>
    <name type="common">Fruit fly</name>
    <dbReference type="NCBI Taxonomy" id="7232"/>
    <lineage>
        <taxon>Eukaryota</taxon>
        <taxon>Metazoa</taxon>
        <taxon>Ecdysozoa</taxon>
        <taxon>Arthropoda</taxon>
        <taxon>Hexapoda</taxon>
        <taxon>Insecta</taxon>
        <taxon>Pterygota</taxon>
        <taxon>Neoptera</taxon>
        <taxon>Endopterygota</taxon>
        <taxon>Diptera</taxon>
        <taxon>Brachycera</taxon>
        <taxon>Muscomorpha</taxon>
        <taxon>Ephydroidea</taxon>
        <taxon>Drosophilidae</taxon>
        <taxon>Drosophila</taxon>
    </lineage>
</organism>
<accession>A0A484BJT5</accession>
<dbReference type="Pfam" id="PF01269">
    <property type="entry name" value="Fibrillarin"/>
    <property type="match status" value="1"/>
</dbReference>
<dbReference type="KEGG" id="dnv:108657434"/>